<proteinExistence type="predicted"/>
<organism evidence="2 3">
    <name type="scientific">Kitasatospora cystarginea</name>
    <dbReference type="NCBI Taxonomy" id="58350"/>
    <lineage>
        <taxon>Bacteria</taxon>
        <taxon>Bacillati</taxon>
        <taxon>Actinomycetota</taxon>
        <taxon>Actinomycetes</taxon>
        <taxon>Kitasatosporales</taxon>
        <taxon>Streptomycetaceae</taxon>
        <taxon>Kitasatospora</taxon>
    </lineage>
</organism>
<evidence type="ECO:0000313" key="2">
    <source>
        <dbReference type="EMBL" id="GAA2266992.1"/>
    </source>
</evidence>
<dbReference type="Proteomes" id="UP001500305">
    <property type="component" value="Unassembled WGS sequence"/>
</dbReference>
<accession>A0ABN3EQE4</accession>
<keyword evidence="3" id="KW-1185">Reference proteome</keyword>
<dbReference type="RefSeq" id="WP_425557814.1">
    <property type="nucleotide sequence ID" value="NZ_BAAATR010000034.1"/>
</dbReference>
<name>A0ABN3EQE4_9ACTN</name>
<feature type="region of interest" description="Disordered" evidence="1">
    <location>
        <begin position="1"/>
        <end position="35"/>
    </location>
</feature>
<comment type="caution">
    <text evidence="2">The sequence shown here is derived from an EMBL/GenBank/DDBJ whole genome shotgun (WGS) entry which is preliminary data.</text>
</comment>
<reference evidence="2 3" key="1">
    <citation type="journal article" date="2019" name="Int. J. Syst. Evol. Microbiol.">
        <title>The Global Catalogue of Microorganisms (GCM) 10K type strain sequencing project: providing services to taxonomists for standard genome sequencing and annotation.</title>
        <authorList>
            <consortium name="The Broad Institute Genomics Platform"/>
            <consortium name="The Broad Institute Genome Sequencing Center for Infectious Disease"/>
            <person name="Wu L."/>
            <person name="Ma J."/>
        </authorList>
    </citation>
    <scope>NUCLEOTIDE SEQUENCE [LARGE SCALE GENOMIC DNA]</scope>
    <source>
        <strain evidence="2 3">JCM 7356</strain>
    </source>
</reference>
<sequence>MSDGSDDVSRFTHFRYGQEPQPAEPVPDTLAVPHPGPLSPRGMLISCVQCQATRDWLLIHVHPDMVFIRCRCAHEWRERDLEAHHVTEARNDSFEEREWGSFDEMYRGLGFDGLFRGVYLAE</sequence>
<evidence type="ECO:0000313" key="3">
    <source>
        <dbReference type="Proteomes" id="UP001500305"/>
    </source>
</evidence>
<dbReference type="EMBL" id="BAAATR010000034">
    <property type="protein sequence ID" value="GAA2266992.1"/>
    <property type="molecule type" value="Genomic_DNA"/>
</dbReference>
<protein>
    <submittedName>
        <fullName evidence="2">Uncharacterized protein</fullName>
    </submittedName>
</protein>
<gene>
    <name evidence="2" type="ORF">GCM10010430_60180</name>
</gene>
<evidence type="ECO:0000256" key="1">
    <source>
        <dbReference type="SAM" id="MobiDB-lite"/>
    </source>
</evidence>